<dbReference type="Pfam" id="PF01467">
    <property type="entry name" value="CTP_transf_like"/>
    <property type="match status" value="1"/>
</dbReference>
<dbReference type="GO" id="GO:0005524">
    <property type="term" value="F:ATP binding"/>
    <property type="evidence" value="ECO:0007669"/>
    <property type="project" value="UniProtKB-KW"/>
</dbReference>
<evidence type="ECO:0000259" key="12">
    <source>
        <dbReference type="Pfam" id="PF01467"/>
    </source>
</evidence>
<comment type="function">
    <text evidence="1 11">Catalyzes the reversible adenylation of nicotinate mononucleotide (NaMN) to nicotinic acid adenine dinucleotide (NaAD).</text>
</comment>
<keyword evidence="6 11" id="KW-0548">Nucleotidyltransferase</keyword>
<proteinExistence type="inferred from homology"/>
<sequence length="191" mass="22235">MKQVGIYGGSFNPIHNGHIQLAKHILRLSALDEIWFMVSPQNPLKPQNELLDDYLRLEMARTALQNEPKLIACDTEFHLSKPSYTWNTLRHLSTEHPEVSFTLIIGADNWLVFNHWAHHEDILRNYEIIIYPRLNAPIDKQSLPHNVHLLDTPLYDISSTEVRRHIQQGDDVDQLIPTEIIPLATRYYPHP</sequence>
<dbReference type="NCBIfam" id="TIGR00125">
    <property type="entry name" value="cyt_tran_rel"/>
    <property type="match status" value="1"/>
</dbReference>
<dbReference type="SUPFAM" id="SSF52374">
    <property type="entry name" value="Nucleotidylyl transferase"/>
    <property type="match status" value="1"/>
</dbReference>
<dbReference type="HAMAP" id="MF_00244">
    <property type="entry name" value="NaMN_adenylyltr"/>
    <property type="match status" value="1"/>
</dbReference>
<evidence type="ECO:0000256" key="9">
    <source>
        <dbReference type="ARBA" id="ARBA00023027"/>
    </source>
</evidence>
<dbReference type="NCBIfam" id="TIGR00482">
    <property type="entry name" value="nicotinate (nicotinamide) nucleotide adenylyltransferase"/>
    <property type="match status" value="1"/>
</dbReference>
<dbReference type="RefSeq" id="WP_036874233.1">
    <property type="nucleotide sequence ID" value="NZ_JRNN01000078.1"/>
</dbReference>
<evidence type="ECO:0000256" key="7">
    <source>
        <dbReference type="ARBA" id="ARBA00022741"/>
    </source>
</evidence>
<name>A0A095ZGK6_9BACT</name>
<dbReference type="PANTHER" id="PTHR39321:SF3">
    <property type="entry name" value="PHOSPHOPANTETHEINE ADENYLYLTRANSFERASE"/>
    <property type="match status" value="1"/>
</dbReference>
<keyword evidence="4 11" id="KW-0662">Pyridine nucleotide biosynthesis</keyword>
<dbReference type="EMBL" id="JRNN01000078">
    <property type="protein sequence ID" value="KGF33855.1"/>
    <property type="molecule type" value="Genomic_DNA"/>
</dbReference>
<protein>
    <recommendedName>
        <fullName evidence="11">Probable nicotinate-nucleotide adenylyltransferase</fullName>
        <ecNumber evidence="11">2.7.7.18</ecNumber>
    </recommendedName>
    <alternativeName>
        <fullName evidence="11">Deamido-NAD(+) diphosphorylase</fullName>
    </alternativeName>
    <alternativeName>
        <fullName evidence="11">Deamido-NAD(+) pyrophosphorylase</fullName>
    </alternativeName>
    <alternativeName>
        <fullName evidence="11">Nicotinate mononucleotide adenylyltransferase</fullName>
        <shortName evidence="11">NaMN adenylyltransferase</shortName>
    </alternativeName>
</protein>
<evidence type="ECO:0000256" key="5">
    <source>
        <dbReference type="ARBA" id="ARBA00022679"/>
    </source>
</evidence>
<dbReference type="PANTHER" id="PTHR39321">
    <property type="entry name" value="NICOTINATE-NUCLEOTIDE ADENYLYLTRANSFERASE-RELATED"/>
    <property type="match status" value="1"/>
</dbReference>
<comment type="caution">
    <text evidence="13">The sequence shown here is derived from an EMBL/GenBank/DDBJ whole genome shotgun (WGS) entry which is preliminary data.</text>
</comment>
<dbReference type="InterPro" id="IPR014729">
    <property type="entry name" value="Rossmann-like_a/b/a_fold"/>
</dbReference>
<evidence type="ECO:0000256" key="6">
    <source>
        <dbReference type="ARBA" id="ARBA00022695"/>
    </source>
</evidence>
<comment type="catalytic activity">
    <reaction evidence="10 11">
        <text>nicotinate beta-D-ribonucleotide + ATP + H(+) = deamido-NAD(+) + diphosphate</text>
        <dbReference type="Rhea" id="RHEA:22860"/>
        <dbReference type="ChEBI" id="CHEBI:15378"/>
        <dbReference type="ChEBI" id="CHEBI:30616"/>
        <dbReference type="ChEBI" id="CHEBI:33019"/>
        <dbReference type="ChEBI" id="CHEBI:57502"/>
        <dbReference type="ChEBI" id="CHEBI:58437"/>
        <dbReference type="EC" id="2.7.7.18"/>
    </reaction>
</comment>
<evidence type="ECO:0000256" key="1">
    <source>
        <dbReference type="ARBA" id="ARBA00002324"/>
    </source>
</evidence>
<evidence type="ECO:0000256" key="10">
    <source>
        <dbReference type="ARBA" id="ARBA00048721"/>
    </source>
</evidence>
<evidence type="ECO:0000313" key="14">
    <source>
        <dbReference type="Proteomes" id="UP000029556"/>
    </source>
</evidence>
<keyword evidence="9 11" id="KW-0520">NAD</keyword>
<dbReference type="InterPro" id="IPR004821">
    <property type="entry name" value="Cyt_trans-like"/>
</dbReference>
<reference evidence="13 14" key="1">
    <citation type="submission" date="2014-07" db="EMBL/GenBank/DDBJ databases">
        <authorList>
            <person name="McCorrison J."/>
            <person name="Sanka R."/>
            <person name="Torralba M."/>
            <person name="Gillis M."/>
            <person name="Haft D.H."/>
            <person name="Methe B."/>
            <person name="Sutton G."/>
            <person name="Nelson K.E."/>
        </authorList>
    </citation>
    <scope>NUCLEOTIDE SEQUENCE [LARGE SCALE GENOMIC DNA]</scope>
    <source>
        <strain evidence="13 14">DNF00853</strain>
    </source>
</reference>
<dbReference type="GO" id="GO:0009435">
    <property type="term" value="P:NAD+ biosynthetic process"/>
    <property type="evidence" value="ECO:0007669"/>
    <property type="project" value="UniProtKB-UniRule"/>
</dbReference>
<evidence type="ECO:0000256" key="8">
    <source>
        <dbReference type="ARBA" id="ARBA00022840"/>
    </source>
</evidence>
<dbReference type="EC" id="2.7.7.18" evidence="11"/>
<keyword evidence="5 11" id="KW-0808">Transferase</keyword>
<dbReference type="AlphaFoldDB" id="A0A095ZGK6"/>
<organism evidence="13 14">
    <name type="scientific">Hoylesella buccalis DNF00853</name>
    <dbReference type="NCBI Taxonomy" id="1401074"/>
    <lineage>
        <taxon>Bacteria</taxon>
        <taxon>Pseudomonadati</taxon>
        <taxon>Bacteroidota</taxon>
        <taxon>Bacteroidia</taxon>
        <taxon>Bacteroidales</taxon>
        <taxon>Prevotellaceae</taxon>
        <taxon>Hoylesella</taxon>
    </lineage>
</organism>
<accession>A0A095ZGK6</accession>
<dbReference type="InterPro" id="IPR005248">
    <property type="entry name" value="NadD/NMNAT"/>
</dbReference>
<dbReference type="UniPathway" id="UPA00253">
    <property type="reaction ID" value="UER00332"/>
</dbReference>
<evidence type="ECO:0000256" key="4">
    <source>
        <dbReference type="ARBA" id="ARBA00022642"/>
    </source>
</evidence>
<evidence type="ECO:0000256" key="11">
    <source>
        <dbReference type="HAMAP-Rule" id="MF_00244"/>
    </source>
</evidence>
<dbReference type="Gene3D" id="3.40.50.620">
    <property type="entry name" value="HUPs"/>
    <property type="match status" value="1"/>
</dbReference>
<evidence type="ECO:0000313" key="13">
    <source>
        <dbReference type="EMBL" id="KGF33855.1"/>
    </source>
</evidence>
<comment type="pathway">
    <text evidence="2 11">Cofactor biosynthesis; NAD(+) biosynthesis; deamido-NAD(+) from nicotinate D-ribonucleotide: step 1/1.</text>
</comment>
<keyword evidence="7 11" id="KW-0547">Nucleotide-binding</keyword>
<comment type="similarity">
    <text evidence="3 11">Belongs to the NadD family.</text>
</comment>
<keyword evidence="8 11" id="KW-0067">ATP-binding</keyword>
<dbReference type="OrthoDB" id="5295945at2"/>
<evidence type="ECO:0000256" key="3">
    <source>
        <dbReference type="ARBA" id="ARBA00009014"/>
    </source>
</evidence>
<feature type="domain" description="Cytidyltransferase-like" evidence="12">
    <location>
        <begin position="6"/>
        <end position="164"/>
    </location>
</feature>
<evidence type="ECO:0000256" key="2">
    <source>
        <dbReference type="ARBA" id="ARBA00005019"/>
    </source>
</evidence>
<dbReference type="Proteomes" id="UP000029556">
    <property type="component" value="Unassembled WGS sequence"/>
</dbReference>
<dbReference type="CDD" id="cd02165">
    <property type="entry name" value="NMNAT"/>
    <property type="match status" value="1"/>
</dbReference>
<gene>
    <name evidence="11" type="primary">nadD</name>
    <name evidence="13" type="ORF">HMPREF2137_10595</name>
</gene>
<dbReference type="GO" id="GO:0004515">
    <property type="term" value="F:nicotinate-nucleotide adenylyltransferase activity"/>
    <property type="evidence" value="ECO:0007669"/>
    <property type="project" value="UniProtKB-UniRule"/>
</dbReference>